<sequence>MSVSSEDCHFWRLPLEVRFLVYNLVYGPGKTISLSLSSFMMELDSRAKPRVVLRRDKSSPSAVERRLVNSQYLSETMQHLAEHSKFRLWRDFHRFCLLSPGFLEHIRLLQLDWNEYDSPAKLDLSNICPRLRQLQIIVDSRGLSLWNLLDRPCKNMIRRMPLVVALSGTCGLQEFGLHDEAEYVNRYGFVSSVIDDERRLRVAMLEEVIRQVVTRPKGGQEEPA</sequence>
<protein>
    <submittedName>
        <fullName evidence="1">Uncharacterized protein</fullName>
    </submittedName>
</protein>
<gene>
    <name evidence="1" type="ORF">M409DRAFT_18755</name>
</gene>
<dbReference type="EMBL" id="ML993584">
    <property type="protein sequence ID" value="KAF2170781.1"/>
    <property type="molecule type" value="Genomic_DNA"/>
</dbReference>
<dbReference type="OrthoDB" id="3643801at2759"/>
<dbReference type="GeneID" id="54557905"/>
<dbReference type="AlphaFoldDB" id="A0A6A6CUK8"/>
<organism evidence="1 2">
    <name type="scientific">Zasmidium cellare ATCC 36951</name>
    <dbReference type="NCBI Taxonomy" id="1080233"/>
    <lineage>
        <taxon>Eukaryota</taxon>
        <taxon>Fungi</taxon>
        <taxon>Dikarya</taxon>
        <taxon>Ascomycota</taxon>
        <taxon>Pezizomycotina</taxon>
        <taxon>Dothideomycetes</taxon>
        <taxon>Dothideomycetidae</taxon>
        <taxon>Mycosphaerellales</taxon>
        <taxon>Mycosphaerellaceae</taxon>
        <taxon>Zasmidium</taxon>
    </lineage>
</organism>
<accession>A0A6A6CUK8</accession>
<evidence type="ECO:0000313" key="1">
    <source>
        <dbReference type="EMBL" id="KAF2170781.1"/>
    </source>
</evidence>
<proteinExistence type="predicted"/>
<evidence type="ECO:0000313" key="2">
    <source>
        <dbReference type="Proteomes" id="UP000799537"/>
    </source>
</evidence>
<name>A0A6A6CUK8_ZASCE</name>
<dbReference type="Proteomes" id="UP000799537">
    <property type="component" value="Unassembled WGS sequence"/>
</dbReference>
<dbReference type="RefSeq" id="XP_033671670.1">
    <property type="nucleotide sequence ID" value="XM_033804633.1"/>
</dbReference>
<keyword evidence="2" id="KW-1185">Reference proteome</keyword>
<reference evidence="1" key="1">
    <citation type="journal article" date="2020" name="Stud. Mycol.">
        <title>101 Dothideomycetes genomes: a test case for predicting lifestyles and emergence of pathogens.</title>
        <authorList>
            <person name="Haridas S."/>
            <person name="Albert R."/>
            <person name="Binder M."/>
            <person name="Bloem J."/>
            <person name="Labutti K."/>
            <person name="Salamov A."/>
            <person name="Andreopoulos B."/>
            <person name="Baker S."/>
            <person name="Barry K."/>
            <person name="Bills G."/>
            <person name="Bluhm B."/>
            <person name="Cannon C."/>
            <person name="Castanera R."/>
            <person name="Culley D."/>
            <person name="Daum C."/>
            <person name="Ezra D."/>
            <person name="Gonzalez J."/>
            <person name="Henrissat B."/>
            <person name="Kuo A."/>
            <person name="Liang C."/>
            <person name="Lipzen A."/>
            <person name="Lutzoni F."/>
            <person name="Magnuson J."/>
            <person name="Mondo S."/>
            <person name="Nolan M."/>
            <person name="Ohm R."/>
            <person name="Pangilinan J."/>
            <person name="Park H.-J."/>
            <person name="Ramirez L."/>
            <person name="Alfaro M."/>
            <person name="Sun H."/>
            <person name="Tritt A."/>
            <person name="Yoshinaga Y."/>
            <person name="Zwiers L.-H."/>
            <person name="Turgeon B."/>
            <person name="Goodwin S."/>
            <person name="Spatafora J."/>
            <person name="Crous P."/>
            <person name="Grigoriev I."/>
        </authorList>
    </citation>
    <scope>NUCLEOTIDE SEQUENCE</scope>
    <source>
        <strain evidence="1">ATCC 36951</strain>
    </source>
</reference>